<evidence type="ECO:0000256" key="5">
    <source>
        <dbReference type="ARBA" id="ARBA00022827"/>
    </source>
</evidence>
<evidence type="ECO:0000313" key="10">
    <source>
        <dbReference type="EnsemblMetazoa" id="CapteP227776"/>
    </source>
</evidence>
<evidence type="ECO:0000256" key="1">
    <source>
        <dbReference type="ARBA" id="ARBA00001974"/>
    </source>
</evidence>
<comment type="similarity">
    <text evidence="3">Belongs to the DAMOX/DASOX family.</text>
</comment>
<dbReference type="HOGENOM" id="CLU_034311_0_2_1"/>
<evidence type="ECO:0000256" key="2">
    <source>
        <dbReference type="ARBA" id="ARBA00004253"/>
    </source>
</evidence>
<keyword evidence="4" id="KW-0285">Flavoprotein</keyword>
<evidence type="ECO:0000256" key="3">
    <source>
        <dbReference type="ARBA" id="ARBA00006730"/>
    </source>
</evidence>
<protein>
    <recommendedName>
        <fullName evidence="8">FAD dependent oxidoreductase domain-containing protein</fullName>
    </recommendedName>
</protein>
<dbReference type="EMBL" id="AMQN01000597">
    <property type="status" value="NOT_ANNOTATED_CDS"/>
    <property type="molecule type" value="Genomic_DNA"/>
</dbReference>
<dbReference type="Pfam" id="PF01266">
    <property type="entry name" value="DAO"/>
    <property type="match status" value="1"/>
</dbReference>
<dbReference type="GO" id="GO:0003884">
    <property type="term" value="F:D-amino-acid oxidase activity"/>
    <property type="evidence" value="ECO:0007669"/>
    <property type="project" value="InterPro"/>
</dbReference>
<dbReference type="STRING" id="283909.R7VCS1"/>
<dbReference type="PIRSF" id="PIRSF000189">
    <property type="entry name" value="D-aa_oxidase"/>
    <property type="match status" value="1"/>
</dbReference>
<dbReference type="GO" id="GO:0071949">
    <property type="term" value="F:FAD binding"/>
    <property type="evidence" value="ECO:0007669"/>
    <property type="project" value="InterPro"/>
</dbReference>
<dbReference type="PANTHER" id="PTHR11530:SF11">
    <property type="entry name" value="D-ASPARTATE OXIDASE"/>
    <property type="match status" value="1"/>
</dbReference>
<feature type="domain" description="FAD dependent oxidoreductase" evidence="8">
    <location>
        <begin position="8"/>
        <end position="319"/>
    </location>
</feature>
<dbReference type="SUPFAM" id="SSF54373">
    <property type="entry name" value="FAD-linked reductases, C-terminal domain"/>
    <property type="match status" value="1"/>
</dbReference>
<reference evidence="10" key="3">
    <citation type="submission" date="2015-06" db="UniProtKB">
        <authorList>
            <consortium name="EnsemblMetazoa"/>
        </authorList>
    </citation>
    <scope>IDENTIFICATION</scope>
</reference>
<evidence type="ECO:0000256" key="6">
    <source>
        <dbReference type="ARBA" id="ARBA00023002"/>
    </source>
</evidence>
<comment type="cofactor">
    <cofactor evidence="1 7">
        <name>FAD</name>
        <dbReference type="ChEBI" id="CHEBI:57692"/>
    </cofactor>
</comment>
<dbReference type="AlphaFoldDB" id="R7VCS1"/>
<name>R7VCS1_CAPTE</name>
<evidence type="ECO:0000313" key="11">
    <source>
        <dbReference type="Proteomes" id="UP000014760"/>
    </source>
</evidence>
<organism evidence="9">
    <name type="scientific">Capitella teleta</name>
    <name type="common">Polychaete worm</name>
    <dbReference type="NCBI Taxonomy" id="283909"/>
    <lineage>
        <taxon>Eukaryota</taxon>
        <taxon>Metazoa</taxon>
        <taxon>Spiralia</taxon>
        <taxon>Lophotrochozoa</taxon>
        <taxon>Annelida</taxon>
        <taxon>Polychaeta</taxon>
        <taxon>Sedentaria</taxon>
        <taxon>Scolecida</taxon>
        <taxon>Capitellidae</taxon>
        <taxon>Capitella</taxon>
    </lineage>
</organism>
<evidence type="ECO:0000313" key="9">
    <source>
        <dbReference type="EMBL" id="ELU16357.1"/>
    </source>
</evidence>
<dbReference type="PANTHER" id="PTHR11530">
    <property type="entry name" value="D-AMINO ACID OXIDASE"/>
    <property type="match status" value="1"/>
</dbReference>
<reference evidence="11" key="1">
    <citation type="submission" date="2012-12" db="EMBL/GenBank/DDBJ databases">
        <authorList>
            <person name="Hellsten U."/>
            <person name="Grimwood J."/>
            <person name="Chapman J.A."/>
            <person name="Shapiro H."/>
            <person name="Aerts A."/>
            <person name="Otillar R.P."/>
            <person name="Terry A.Y."/>
            <person name="Boore J.L."/>
            <person name="Simakov O."/>
            <person name="Marletaz F."/>
            <person name="Cho S.-J."/>
            <person name="Edsinger-Gonzales E."/>
            <person name="Havlak P."/>
            <person name="Kuo D.-H."/>
            <person name="Larsson T."/>
            <person name="Lv J."/>
            <person name="Arendt D."/>
            <person name="Savage R."/>
            <person name="Osoegawa K."/>
            <person name="de Jong P."/>
            <person name="Lindberg D.R."/>
            <person name="Seaver E.C."/>
            <person name="Weisblat D.A."/>
            <person name="Putnam N.H."/>
            <person name="Grigoriev I.V."/>
            <person name="Rokhsar D.S."/>
        </authorList>
    </citation>
    <scope>NUCLEOTIDE SEQUENCE</scope>
    <source>
        <strain evidence="11">I ESC-2004</strain>
    </source>
</reference>
<dbReference type="Gene3D" id="3.40.50.720">
    <property type="entry name" value="NAD(P)-binding Rossmann-like Domain"/>
    <property type="match status" value="1"/>
</dbReference>
<reference evidence="9 11" key="2">
    <citation type="journal article" date="2013" name="Nature">
        <title>Insights into bilaterian evolution from three spiralian genomes.</title>
        <authorList>
            <person name="Simakov O."/>
            <person name="Marletaz F."/>
            <person name="Cho S.J."/>
            <person name="Edsinger-Gonzales E."/>
            <person name="Havlak P."/>
            <person name="Hellsten U."/>
            <person name="Kuo D.H."/>
            <person name="Larsson T."/>
            <person name="Lv J."/>
            <person name="Arendt D."/>
            <person name="Savage R."/>
            <person name="Osoegawa K."/>
            <person name="de Jong P."/>
            <person name="Grimwood J."/>
            <person name="Chapman J.A."/>
            <person name="Shapiro H."/>
            <person name="Aerts A."/>
            <person name="Otillar R.P."/>
            <person name="Terry A.Y."/>
            <person name="Boore J.L."/>
            <person name="Grigoriev I.V."/>
            <person name="Lindberg D.R."/>
            <person name="Seaver E.C."/>
            <person name="Weisblat D.A."/>
            <person name="Putnam N.H."/>
            <person name="Rokhsar D.S."/>
        </authorList>
    </citation>
    <scope>NUCLEOTIDE SEQUENCE</scope>
    <source>
        <strain evidence="9 11">I ESC-2004</strain>
    </source>
</reference>
<dbReference type="Proteomes" id="UP000014760">
    <property type="component" value="Unassembled WGS sequence"/>
</dbReference>
<evidence type="ECO:0000256" key="7">
    <source>
        <dbReference type="PIRSR" id="PIRSR000189-1"/>
    </source>
</evidence>
<dbReference type="EMBL" id="KB293180">
    <property type="protein sequence ID" value="ELU16357.1"/>
    <property type="molecule type" value="Genomic_DNA"/>
</dbReference>
<feature type="binding site" evidence="7">
    <location>
        <position position="308"/>
    </location>
    <ligand>
        <name>D-dopa</name>
        <dbReference type="ChEBI" id="CHEBI:149689"/>
    </ligand>
</feature>
<keyword evidence="6" id="KW-0560">Oxidoreductase</keyword>
<comment type="subcellular location">
    <subcellularLocation>
        <location evidence="2">Peroxisome matrix</location>
    </subcellularLocation>
</comment>
<dbReference type="InterPro" id="IPR006181">
    <property type="entry name" value="D-amino_acid_oxidase_CS"/>
</dbReference>
<feature type="binding site" evidence="7">
    <location>
        <begin position="307"/>
        <end position="312"/>
    </location>
    <ligand>
        <name>FAD</name>
        <dbReference type="ChEBI" id="CHEBI:57692"/>
    </ligand>
</feature>
<keyword evidence="5 7" id="KW-0274">FAD</keyword>
<dbReference type="EnsemblMetazoa" id="CapteT227776">
    <property type="protein sequence ID" value="CapteP227776"/>
    <property type="gene ID" value="CapteG227776"/>
</dbReference>
<sequence length="331" mass="36509">MSQRGGGVGVIGAGVVGLSAALRILQEHDGTQVTIYANRFSPHTTGDGAAGFWEPYAVGDTPVGDIVRWGQETFEWIERLAQSEEAKESGTFYVSSCHIYHEHVEDPIWKDTVHGFRRMTGNELLHYPGHTCGFAYTTVMSEGCRYVKWLTKRCKTLGAIFIQKEISDLAEVSSHDIVVNCSGLGARELVGDASVFPIKGQIITTKAPWIKHCLNFDDEGVYMLVGSQNVYIGGSSEKGNEDPTPDPDQSKRIWNDITRLVPSLCGAERVGEWGGLRPGRPQVRLEAEEVSLTNGEILKVIHNYGHGGAGLTLHWGCAEQCRRLIDQFYEQ</sequence>
<gene>
    <name evidence="9" type="ORF">CAPTEDRAFT_227776</name>
</gene>
<evidence type="ECO:0000256" key="4">
    <source>
        <dbReference type="ARBA" id="ARBA00022630"/>
    </source>
</evidence>
<dbReference type="PROSITE" id="PS00677">
    <property type="entry name" value="DAO"/>
    <property type="match status" value="1"/>
</dbReference>
<proteinExistence type="inferred from homology"/>
<feature type="binding site" evidence="7">
    <location>
        <position position="222"/>
    </location>
    <ligand>
        <name>D-dopa</name>
        <dbReference type="ChEBI" id="CHEBI:149689"/>
    </ligand>
</feature>
<dbReference type="OMA" id="TTWYLEP"/>
<accession>R7VCS1</accession>
<dbReference type="OrthoDB" id="2015447at2759"/>
<dbReference type="SUPFAM" id="SSF51971">
    <property type="entry name" value="Nucleotide-binding domain"/>
    <property type="match status" value="1"/>
</dbReference>
<feature type="binding site" evidence="7">
    <location>
        <position position="277"/>
    </location>
    <ligand>
        <name>D-dopa</name>
        <dbReference type="ChEBI" id="CHEBI:149689"/>
    </ligand>
</feature>
<dbReference type="InterPro" id="IPR023209">
    <property type="entry name" value="DAO"/>
</dbReference>
<dbReference type="GO" id="GO:0019478">
    <property type="term" value="P:D-amino acid catabolic process"/>
    <property type="evidence" value="ECO:0007669"/>
    <property type="project" value="TreeGrafter"/>
</dbReference>
<dbReference type="GO" id="GO:0005782">
    <property type="term" value="C:peroxisomal matrix"/>
    <property type="evidence" value="ECO:0007669"/>
    <property type="project" value="UniProtKB-SubCell"/>
</dbReference>
<keyword evidence="11" id="KW-1185">Reference proteome</keyword>
<dbReference type="InterPro" id="IPR006076">
    <property type="entry name" value="FAD-dep_OxRdtase"/>
</dbReference>
<evidence type="ECO:0000259" key="8">
    <source>
        <dbReference type="Pfam" id="PF01266"/>
    </source>
</evidence>
<dbReference type="Gene3D" id="3.30.9.10">
    <property type="entry name" value="D-Amino Acid Oxidase, subunit A, domain 2"/>
    <property type="match status" value="1"/>
</dbReference>